<reference evidence="3" key="2">
    <citation type="submission" date="2022-10" db="EMBL/GenBank/DDBJ databases">
        <authorList>
            <person name="Ngo T.-E."/>
        </authorList>
    </citation>
    <scope>NUCLEOTIDE SEQUENCE</scope>
    <source>
        <strain evidence="3">JHB</strain>
    </source>
</reference>
<evidence type="ECO:0000313" key="3">
    <source>
        <dbReference type="EMBL" id="AOY84608.2"/>
    </source>
</evidence>
<dbReference type="SMART" id="SM00240">
    <property type="entry name" value="FHA"/>
    <property type="match status" value="1"/>
</dbReference>
<feature type="compositionally biased region" description="Polar residues" evidence="1">
    <location>
        <begin position="133"/>
        <end position="151"/>
    </location>
</feature>
<dbReference type="Proteomes" id="UP000176944">
    <property type="component" value="Chromosome"/>
</dbReference>
<evidence type="ECO:0000256" key="1">
    <source>
        <dbReference type="SAM" id="MobiDB-lite"/>
    </source>
</evidence>
<dbReference type="InterPro" id="IPR008984">
    <property type="entry name" value="SMAD_FHA_dom_sf"/>
</dbReference>
<accession>A0A1D9GAD2</accession>
<reference evidence="3" key="1">
    <citation type="journal article" date="2017" name="Proc. Natl. Acad. Sci. U.S.A.">
        <title>Comparative genomics uncovers the prolific and distinctive metabolic potential of the cyanobacterial genus Moorea.</title>
        <authorList>
            <person name="Leao T."/>
            <person name="Castelao G."/>
            <person name="Korobeynikov A."/>
            <person name="Monroe E.A."/>
            <person name="Podell S."/>
            <person name="Glukhov E."/>
            <person name="Allen E.E."/>
            <person name="Gerwick W.H."/>
            <person name="Gerwick L."/>
        </authorList>
    </citation>
    <scope>NUCLEOTIDE SEQUENCE</scope>
    <source>
        <strain evidence="3">JHB</strain>
    </source>
</reference>
<protein>
    <submittedName>
        <fullName evidence="3">FHA domain-containing protein</fullName>
    </submittedName>
</protein>
<organism evidence="3">
    <name type="scientific">Moorena producens (strain JHB)</name>
    <dbReference type="NCBI Taxonomy" id="1454205"/>
    <lineage>
        <taxon>Bacteria</taxon>
        <taxon>Bacillati</taxon>
        <taxon>Cyanobacteriota</taxon>
        <taxon>Cyanophyceae</taxon>
        <taxon>Coleofasciculales</taxon>
        <taxon>Coleofasciculaceae</taxon>
        <taxon>Moorena</taxon>
    </lineage>
</organism>
<dbReference type="PROSITE" id="PS50006">
    <property type="entry name" value="FHA_DOMAIN"/>
    <property type="match status" value="1"/>
</dbReference>
<evidence type="ECO:0000259" key="2">
    <source>
        <dbReference type="PROSITE" id="PS50006"/>
    </source>
</evidence>
<dbReference type="SUPFAM" id="SSF49879">
    <property type="entry name" value="SMAD/FHA domain"/>
    <property type="match status" value="1"/>
</dbReference>
<proteinExistence type="predicted"/>
<feature type="region of interest" description="Disordered" evidence="1">
    <location>
        <begin position="133"/>
        <end position="158"/>
    </location>
</feature>
<feature type="domain" description="FHA" evidence="2">
    <location>
        <begin position="37"/>
        <end position="85"/>
    </location>
</feature>
<name>A0A1D9GAD2_MOOP1</name>
<dbReference type="InterPro" id="IPR000253">
    <property type="entry name" value="FHA_dom"/>
</dbReference>
<dbReference type="Pfam" id="PF00498">
    <property type="entry name" value="FHA"/>
    <property type="match status" value="1"/>
</dbReference>
<sequence length="158" mass="17761">MRTKSLKDVTPAITLTLLHPLQSVPVQSWPFETESVIRIGRSTDNHVILYSAVVSRHHVELRRNPNGWEIISLGANGTYMDGKRITQMPVIDGMIIRLASSGPKIQIHINGEMPSARLKTILDKRASERKRNINSFNNTLINAESTQSDQTESTEMED</sequence>
<gene>
    <name evidence="3" type="ORF">BJP36_10350</name>
</gene>
<dbReference type="EMBL" id="CP017708">
    <property type="protein sequence ID" value="AOY84608.2"/>
    <property type="molecule type" value="Genomic_DNA"/>
</dbReference>
<dbReference type="Gene3D" id="2.60.200.20">
    <property type="match status" value="1"/>
</dbReference>
<dbReference type="AlphaFoldDB" id="A0A1D9GAD2"/>